<evidence type="ECO:0000313" key="3">
    <source>
        <dbReference type="Proteomes" id="UP001519460"/>
    </source>
</evidence>
<protein>
    <submittedName>
        <fullName evidence="2">Uncharacterized protein</fullName>
    </submittedName>
</protein>
<feature type="non-terminal residue" evidence="2">
    <location>
        <position position="1"/>
    </location>
</feature>
<comment type="caution">
    <text evidence="2">The sequence shown here is derived from an EMBL/GenBank/DDBJ whole genome shotgun (WGS) entry which is preliminary data.</text>
</comment>
<keyword evidence="1" id="KW-0812">Transmembrane</keyword>
<evidence type="ECO:0000256" key="1">
    <source>
        <dbReference type="SAM" id="Phobius"/>
    </source>
</evidence>
<sequence>ATHHEYIAADFRVQAVGYPHPVRRKLVLTDTELTQPLGKRLFSKTGRRFCFQSCPLAQHVNVVYPVGYSGYKTGGKGGYEGRMVLMGSLLTVTAHFGAYGMLEIFLN</sequence>
<keyword evidence="1" id="KW-0472">Membrane</keyword>
<dbReference type="Proteomes" id="UP001519460">
    <property type="component" value="Unassembled WGS sequence"/>
</dbReference>
<organism evidence="2 3">
    <name type="scientific">Batillaria attramentaria</name>
    <dbReference type="NCBI Taxonomy" id="370345"/>
    <lineage>
        <taxon>Eukaryota</taxon>
        <taxon>Metazoa</taxon>
        <taxon>Spiralia</taxon>
        <taxon>Lophotrochozoa</taxon>
        <taxon>Mollusca</taxon>
        <taxon>Gastropoda</taxon>
        <taxon>Caenogastropoda</taxon>
        <taxon>Sorbeoconcha</taxon>
        <taxon>Cerithioidea</taxon>
        <taxon>Batillariidae</taxon>
        <taxon>Batillaria</taxon>
    </lineage>
</organism>
<evidence type="ECO:0000313" key="2">
    <source>
        <dbReference type="EMBL" id="KAK7476798.1"/>
    </source>
</evidence>
<dbReference type="AlphaFoldDB" id="A0ABD0JP15"/>
<accession>A0ABD0JP15</accession>
<keyword evidence="3" id="KW-1185">Reference proteome</keyword>
<proteinExistence type="predicted"/>
<feature type="transmembrane region" description="Helical" evidence="1">
    <location>
        <begin position="83"/>
        <end position="102"/>
    </location>
</feature>
<gene>
    <name evidence="2" type="ORF">BaRGS_00031959</name>
</gene>
<name>A0ABD0JP15_9CAEN</name>
<keyword evidence="1" id="KW-1133">Transmembrane helix</keyword>
<dbReference type="EMBL" id="JACVVK020000365">
    <property type="protein sequence ID" value="KAK7476798.1"/>
    <property type="molecule type" value="Genomic_DNA"/>
</dbReference>
<reference evidence="2 3" key="1">
    <citation type="journal article" date="2023" name="Sci. Data">
        <title>Genome assembly of the Korean intertidal mud-creeper Batillaria attramentaria.</title>
        <authorList>
            <person name="Patra A.K."/>
            <person name="Ho P.T."/>
            <person name="Jun S."/>
            <person name="Lee S.J."/>
            <person name="Kim Y."/>
            <person name="Won Y.J."/>
        </authorList>
    </citation>
    <scope>NUCLEOTIDE SEQUENCE [LARGE SCALE GENOMIC DNA]</scope>
    <source>
        <strain evidence="2">Wonlab-2016</strain>
    </source>
</reference>